<dbReference type="CDD" id="cd03250">
    <property type="entry name" value="ABCC_MRP_domain1"/>
    <property type="match status" value="1"/>
</dbReference>
<dbReference type="GO" id="GO:0016887">
    <property type="term" value="F:ATP hydrolysis activity"/>
    <property type="evidence" value="ECO:0007669"/>
    <property type="project" value="InterPro"/>
</dbReference>
<evidence type="ECO:0000259" key="15">
    <source>
        <dbReference type="PROSITE" id="PS50893"/>
    </source>
</evidence>
<protein>
    <recommendedName>
        <fullName evidence="11">ABC-type glutathione-S-conjugate transporter</fullName>
        <ecNumber evidence="11">7.6.2.3</ecNumber>
    </recommendedName>
</protein>
<dbReference type="InterPro" id="IPR003593">
    <property type="entry name" value="AAA+_ATPase"/>
</dbReference>
<dbReference type="CDD" id="cd03244">
    <property type="entry name" value="ABCC_MRP_domain2"/>
    <property type="match status" value="1"/>
</dbReference>
<reference evidence="17" key="1">
    <citation type="journal article" date="2023" name="G3 (Bethesda)">
        <title>Whole genome assembly and annotation of the endangered Caribbean coral Acropora cervicornis.</title>
        <authorList>
            <person name="Selwyn J.D."/>
            <person name="Vollmer S.V."/>
        </authorList>
    </citation>
    <scope>NUCLEOTIDE SEQUENCE</scope>
    <source>
        <strain evidence="17">K2</strain>
    </source>
</reference>
<feature type="region of interest" description="Disordered" evidence="13">
    <location>
        <begin position="27"/>
        <end position="54"/>
    </location>
</feature>
<dbReference type="FunFam" id="1.20.1560.10:FF:000020">
    <property type="entry name" value="ABC metal ion transporter"/>
    <property type="match status" value="1"/>
</dbReference>
<organism evidence="17 18">
    <name type="scientific">Acropora cervicornis</name>
    <name type="common">Staghorn coral</name>
    <dbReference type="NCBI Taxonomy" id="6130"/>
    <lineage>
        <taxon>Eukaryota</taxon>
        <taxon>Metazoa</taxon>
        <taxon>Cnidaria</taxon>
        <taxon>Anthozoa</taxon>
        <taxon>Hexacorallia</taxon>
        <taxon>Scleractinia</taxon>
        <taxon>Astrocoeniina</taxon>
        <taxon>Acroporidae</taxon>
        <taxon>Acropora</taxon>
    </lineage>
</organism>
<keyword evidence="18" id="KW-1185">Reference proteome</keyword>
<dbReference type="Pfam" id="PF00005">
    <property type="entry name" value="ABC_tran"/>
    <property type="match status" value="2"/>
</dbReference>
<feature type="transmembrane region" description="Helical" evidence="14">
    <location>
        <begin position="931"/>
        <end position="952"/>
    </location>
</feature>
<feature type="compositionally biased region" description="Basic and acidic residues" evidence="13">
    <location>
        <begin position="666"/>
        <end position="684"/>
    </location>
</feature>
<evidence type="ECO:0000256" key="8">
    <source>
        <dbReference type="ARBA" id="ARBA00022840"/>
    </source>
</evidence>
<dbReference type="GO" id="GO:0015431">
    <property type="term" value="F:ABC-type glutathione S-conjugate transporter activity"/>
    <property type="evidence" value="ECO:0007669"/>
    <property type="project" value="UniProtKB-EC"/>
</dbReference>
<evidence type="ECO:0000256" key="7">
    <source>
        <dbReference type="ARBA" id="ARBA00022741"/>
    </source>
</evidence>
<feature type="region of interest" description="Disordered" evidence="13">
    <location>
        <begin position="641"/>
        <end position="684"/>
    </location>
</feature>
<feature type="transmembrane region" description="Helical" evidence="14">
    <location>
        <begin position="318"/>
        <end position="344"/>
    </location>
</feature>
<dbReference type="FunFam" id="3.40.50.300:FF:000074">
    <property type="entry name" value="Multidrug resistance-associated protein 5 isoform 1"/>
    <property type="match status" value="1"/>
</dbReference>
<keyword evidence="7" id="KW-0547">Nucleotide-binding</keyword>
<feature type="transmembrane region" description="Helical" evidence="14">
    <location>
        <begin position="826"/>
        <end position="850"/>
    </location>
</feature>
<dbReference type="PANTHER" id="PTHR24223">
    <property type="entry name" value="ATP-BINDING CASSETTE SUB-FAMILY C"/>
    <property type="match status" value="1"/>
</dbReference>
<dbReference type="InterPro" id="IPR050173">
    <property type="entry name" value="ABC_transporter_C-like"/>
</dbReference>
<accession>A0AAD9PYD1</accession>
<dbReference type="GO" id="GO:0000323">
    <property type="term" value="C:lytic vacuole"/>
    <property type="evidence" value="ECO:0007669"/>
    <property type="project" value="UniProtKB-ARBA"/>
</dbReference>
<dbReference type="CDD" id="cd18603">
    <property type="entry name" value="ABC_6TM_MRP1_2_3_6_D2_like"/>
    <property type="match status" value="1"/>
</dbReference>
<dbReference type="GO" id="GO:0005524">
    <property type="term" value="F:ATP binding"/>
    <property type="evidence" value="ECO:0007669"/>
    <property type="project" value="UniProtKB-KW"/>
</dbReference>
<evidence type="ECO:0000256" key="1">
    <source>
        <dbReference type="ARBA" id="ARBA00004128"/>
    </source>
</evidence>
<dbReference type="Gene3D" id="1.20.1560.10">
    <property type="entry name" value="ABC transporter type 1, transmembrane domain"/>
    <property type="match status" value="2"/>
</dbReference>
<keyword evidence="3" id="KW-0813">Transport</keyword>
<evidence type="ECO:0000313" key="17">
    <source>
        <dbReference type="EMBL" id="KAK2551352.1"/>
    </source>
</evidence>
<dbReference type="PROSITE" id="PS00211">
    <property type="entry name" value="ABC_TRANSPORTER_1"/>
    <property type="match status" value="2"/>
</dbReference>
<evidence type="ECO:0000256" key="13">
    <source>
        <dbReference type="SAM" id="MobiDB-lite"/>
    </source>
</evidence>
<dbReference type="SUPFAM" id="SSF52540">
    <property type="entry name" value="P-loop containing nucleoside triphosphate hydrolases"/>
    <property type="match status" value="2"/>
</dbReference>
<dbReference type="InterPro" id="IPR003439">
    <property type="entry name" value="ABC_transporter-like_ATP-bd"/>
</dbReference>
<sequence>MSTIKSISTKADILLLIVWRRNGPREVLQDGDEQSDDADNYKETDRLLGDESGAEDDIPETVLVRRNKRKPKKKKLKKPSLSGVLWSGLFGINFGVAVTCKLLHDALLFIQPQLLRLIVGYTENRSDMFGEWKLWKGYVYCGAMFVTAAIQSLALHQYFHIMMTIGMRMRTAIIGLVYEKALMLNSKARGKSTAGEMVNLMSVDAQRLMELMAYINSLWSSPLQIAGAIYFLYNTLGISVLAGVGVLILIIPVNMLFGSKWHSLQVKQMAQKDERIKIINEVISGIKVLKLYAWEESFMKQIKRIRDKELKFLRNTGLWTAGFMFTFNCAPTLVAISTFAIYIFTGHELTASKAFVALSLFNVMRFPLVMLPDVIVTTIQARVSLKRLQEFLDGDELDPNNVHRIHLSSSAVTIQDGSFSWSKKDAPILQEISLSIPTGSLVAVVGQVGCGKSTLLSAILGETEKLQGKVFVEGSVAYVSQQAWIQNATVRENILFSRAFDSNRYDNVLDACALRQDLEMLSAGDATEIGERGINLSGGQKQRVSLARAVYFSADLYLLDDPLSAVDAHVGKHIFDNVIGPRGILRNKTRLLVTHGVHFLPQVDQIIVIKDGRISECGTYAELQENSGAFAEFLQTYASENNSGESTQPSDIKRSISTISTETEELEKTKKKPEDENTGKMIDEERSETGRVKFSVFLSYLKSVGPCVSAIAVMFLILMESCTVGIGVCLAYWSSANVTTNKQRDLYLSVYGGIGMGQGLFTFCLSLTVTVGTMLASRRLHDKLLTNIMHSPMSFFDTTPLGRIVNRFSKDIDVIDETLPRATSDFLWCFFEVIGMIVAISYATPLYLAVLPPLGVLYFYIQRVYVATSRQLKRIESVSRSPIYSHFLETINGTSTIRAFSQQQRFIRDNFDRTDENQVAYYLSISSNRWLAVRLEFLGNCMILFAGLFAVISRHKIMSGLVGMSLTYSLEITGTLNWLVRMTSELETNLVAVERVKEYSETPTEAEWIRPDSRPPDHWPAAGSIGIEDFKLRYREGLPFVLRQINCVIRPGEKIGIVGRTGAGKSSLALALFRILESSGGKILVDGVDIANIGLHDLRSRLTIIPQDPVLFSGTVRLNLDPFDKHSDDELWKVLEVSHLKNFVSGLNDGLQHQVTEGGENLSVGQRQLVCLARALLRKSKILVLDEATAAVDLETDELIQKTIRDEFADHTVFTIAHRLNTIMDYDRVLVLDSGAIVELDSPANLLNHNGYFAKMAKDANLA</sequence>
<dbReference type="PANTHER" id="PTHR24223:SF443">
    <property type="entry name" value="MULTIDRUG-RESISTANCE LIKE PROTEIN 1, ISOFORM I"/>
    <property type="match status" value="1"/>
</dbReference>
<evidence type="ECO:0000256" key="10">
    <source>
        <dbReference type="ARBA" id="ARBA00023136"/>
    </source>
</evidence>
<evidence type="ECO:0000256" key="2">
    <source>
        <dbReference type="ARBA" id="ARBA00009726"/>
    </source>
</evidence>
<keyword evidence="6" id="KW-0677">Repeat</keyword>
<comment type="catalytic activity">
    <reaction evidence="12">
        <text>leukotriene C4(in) + ATP + H2O = leukotriene C4(out) + ADP + phosphate + H(+)</text>
        <dbReference type="Rhea" id="RHEA:38963"/>
        <dbReference type="ChEBI" id="CHEBI:15377"/>
        <dbReference type="ChEBI" id="CHEBI:15378"/>
        <dbReference type="ChEBI" id="CHEBI:30616"/>
        <dbReference type="ChEBI" id="CHEBI:43474"/>
        <dbReference type="ChEBI" id="CHEBI:57973"/>
        <dbReference type="ChEBI" id="CHEBI:456216"/>
    </reaction>
    <physiologicalReaction direction="left-to-right" evidence="12">
        <dbReference type="Rhea" id="RHEA:38964"/>
    </physiologicalReaction>
</comment>
<comment type="caution">
    <text evidence="17">The sequence shown here is derived from an EMBL/GenBank/DDBJ whole genome shotgun (WGS) entry which is preliminary data.</text>
</comment>
<reference evidence="17" key="2">
    <citation type="journal article" date="2023" name="Science">
        <title>Genomic signatures of disease resistance in endangered staghorn corals.</title>
        <authorList>
            <person name="Vollmer S.V."/>
            <person name="Selwyn J.D."/>
            <person name="Despard B.A."/>
            <person name="Roesel C.L."/>
        </authorList>
    </citation>
    <scope>NUCLEOTIDE SEQUENCE</scope>
    <source>
        <strain evidence="17">K2</strain>
    </source>
</reference>
<feature type="domain" description="ABC transmembrane type-1" evidence="16">
    <location>
        <begin position="710"/>
        <end position="988"/>
    </location>
</feature>
<feature type="transmembrane region" description="Helical" evidence="14">
    <location>
        <begin position="83"/>
        <end position="104"/>
    </location>
</feature>
<evidence type="ECO:0000256" key="12">
    <source>
        <dbReference type="ARBA" id="ARBA00047523"/>
    </source>
</evidence>
<keyword evidence="8" id="KW-0067">ATP-binding</keyword>
<dbReference type="Pfam" id="PF00664">
    <property type="entry name" value="ABC_membrane"/>
    <property type="match status" value="2"/>
</dbReference>
<proteinExistence type="inferred from homology"/>
<dbReference type="FunFam" id="1.20.1560.10:FF:000001">
    <property type="entry name" value="ATP-binding cassette subfamily C member 1"/>
    <property type="match status" value="1"/>
</dbReference>
<evidence type="ECO:0000256" key="9">
    <source>
        <dbReference type="ARBA" id="ARBA00022989"/>
    </source>
</evidence>
<gene>
    <name evidence="17" type="ORF">P5673_027750</name>
</gene>
<comment type="similarity">
    <text evidence="2">Belongs to the ABC transporter superfamily. ABCC family. Conjugate transporter (TC 3.A.1.208) subfamily.</text>
</comment>
<dbReference type="InterPro" id="IPR027417">
    <property type="entry name" value="P-loop_NTPase"/>
</dbReference>
<dbReference type="EMBL" id="JARQWQ010000098">
    <property type="protein sequence ID" value="KAK2551352.1"/>
    <property type="molecule type" value="Genomic_DNA"/>
</dbReference>
<dbReference type="Gene3D" id="3.40.50.300">
    <property type="entry name" value="P-loop containing nucleotide triphosphate hydrolases"/>
    <property type="match status" value="2"/>
</dbReference>
<dbReference type="SMART" id="SM00382">
    <property type="entry name" value="AAA"/>
    <property type="match status" value="2"/>
</dbReference>
<dbReference type="PROSITE" id="PS50893">
    <property type="entry name" value="ABC_TRANSPORTER_2"/>
    <property type="match status" value="2"/>
</dbReference>
<dbReference type="InterPro" id="IPR017871">
    <property type="entry name" value="ABC_transporter-like_CS"/>
</dbReference>
<dbReference type="CDD" id="cd18595">
    <property type="entry name" value="ABC_6TM_MRP1_2_3_6_D1_like"/>
    <property type="match status" value="1"/>
</dbReference>
<feature type="transmembrane region" description="Helical" evidence="14">
    <location>
        <begin position="356"/>
        <end position="379"/>
    </location>
</feature>
<dbReference type="InterPro" id="IPR036640">
    <property type="entry name" value="ABC1_TM_sf"/>
</dbReference>
<feature type="compositionally biased region" description="Basic and acidic residues" evidence="13">
    <location>
        <begin position="39"/>
        <end position="49"/>
    </location>
</feature>
<evidence type="ECO:0000259" key="16">
    <source>
        <dbReference type="PROSITE" id="PS50929"/>
    </source>
</evidence>
<evidence type="ECO:0000256" key="4">
    <source>
        <dbReference type="ARBA" id="ARBA00022554"/>
    </source>
</evidence>
<keyword evidence="9 14" id="KW-1133">Transmembrane helix</keyword>
<keyword evidence="4" id="KW-0926">Vacuole</keyword>
<dbReference type="AlphaFoldDB" id="A0AAD9PYD1"/>
<evidence type="ECO:0000256" key="5">
    <source>
        <dbReference type="ARBA" id="ARBA00022692"/>
    </source>
</evidence>
<evidence type="ECO:0000256" key="6">
    <source>
        <dbReference type="ARBA" id="ARBA00022737"/>
    </source>
</evidence>
<evidence type="ECO:0000256" key="11">
    <source>
        <dbReference type="ARBA" id="ARBA00024220"/>
    </source>
</evidence>
<dbReference type="InterPro" id="IPR011527">
    <property type="entry name" value="ABC1_TM_dom"/>
</dbReference>
<feature type="domain" description="ABC transmembrane type-1" evidence="16">
    <location>
        <begin position="96"/>
        <end position="380"/>
    </location>
</feature>
<feature type="transmembrane region" description="Helical" evidence="14">
    <location>
        <begin position="753"/>
        <end position="776"/>
    </location>
</feature>
<feature type="transmembrane region" description="Helical" evidence="14">
    <location>
        <begin position="238"/>
        <end position="257"/>
    </location>
</feature>
<dbReference type="FunFam" id="3.40.50.300:FF:000293">
    <property type="entry name" value="ATP binding cassette subfamily C member 1"/>
    <property type="match status" value="1"/>
</dbReference>
<name>A0AAD9PYD1_ACRCE</name>
<dbReference type="EC" id="7.6.2.3" evidence="11"/>
<feature type="transmembrane region" description="Helical" evidence="14">
    <location>
        <begin position="707"/>
        <end position="733"/>
    </location>
</feature>
<feature type="domain" description="ABC transporter" evidence="15">
    <location>
        <begin position="412"/>
        <end position="636"/>
    </location>
</feature>
<feature type="compositionally biased region" description="Polar residues" evidence="13">
    <location>
        <begin position="641"/>
        <end position="650"/>
    </location>
</feature>
<feature type="transmembrane region" description="Helical" evidence="14">
    <location>
        <begin position="137"/>
        <end position="159"/>
    </location>
</feature>
<evidence type="ECO:0000313" key="18">
    <source>
        <dbReference type="Proteomes" id="UP001249851"/>
    </source>
</evidence>
<evidence type="ECO:0000256" key="3">
    <source>
        <dbReference type="ARBA" id="ARBA00022448"/>
    </source>
</evidence>
<keyword evidence="10 14" id="KW-0472">Membrane</keyword>
<dbReference type="Proteomes" id="UP001249851">
    <property type="component" value="Unassembled WGS sequence"/>
</dbReference>
<dbReference type="PROSITE" id="PS50929">
    <property type="entry name" value="ABC_TM1F"/>
    <property type="match status" value="2"/>
</dbReference>
<dbReference type="SUPFAM" id="SSF90123">
    <property type="entry name" value="ABC transporter transmembrane region"/>
    <property type="match status" value="2"/>
</dbReference>
<dbReference type="GO" id="GO:0005774">
    <property type="term" value="C:vacuolar membrane"/>
    <property type="evidence" value="ECO:0007669"/>
    <property type="project" value="UniProtKB-SubCell"/>
</dbReference>
<keyword evidence="5 14" id="KW-0812">Transmembrane</keyword>
<feature type="compositionally biased region" description="Acidic residues" evidence="13">
    <location>
        <begin position="29"/>
        <end position="38"/>
    </location>
</feature>
<evidence type="ECO:0000256" key="14">
    <source>
        <dbReference type="SAM" id="Phobius"/>
    </source>
</evidence>
<feature type="domain" description="ABC transporter" evidence="15">
    <location>
        <begin position="1025"/>
        <end position="1259"/>
    </location>
</feature>
<comment type="subcellular location">
    <subcellularLocation>
        <location evidence="1">Vacuole membrane</location>
        <topology evidence="1">Multi-pass membrane protein</topology>
    </subcellularLocation>
</comment>